<feature type="region of interest" description="Disordered" evidence="1">
    <location>
        <begin position="860"/>
        <end position="899"/>
    </location>
</feature>
<sequence>MLSWDRRAPTRGIPQPNSRPLNDQPRPSLSVDTSVASHYGHTPRQVFPSKLKTQELSFISFADIKALKKGGLGGLKQQLEAKLPTRLGAQRSTSDSRMDPPQACGKDKVQPSPARSQTASFISGSASSDGKQVVSRPRALPQRTKGPRPSPLDLTHEVSPSDRAITIGLALPPEGKAQCLSRPKKDEHPLRRVEDAQTPTIVITPAKQDFEIATPSEELQSSHGFRPTSSVYSHYTSYAPGRTHDGITPPVPPLPLFANRNVSRESAATLFEEDTESQSGIQRSQKLSRQSHLPTPRRSRGWWNLITSPFSAKSNGTFFRSPPALDEEDRKRILEDASDMPTSDPLASHEGVIFLNRAPGDDELRTALPADTGVDRPSVLKRSDTAPAVLDNDVAQLNIYNVPRSGLAAAYYRQSKQFPSPSVRTGDASHLAKDLVGWSPSQSVADPEQDVSLAHSQDRSPTSGERCILVKSDMQEPETLLEQRSPTGDTNGALTDPQTSQSQEKSPENIFSTPSEAELQDDTPVDTRPPLKERSETQATQATQATLNSAFSPLTETPIVEEAHSARLASAEPREIRLTPYSSETQLPRQPALPSGLAQSTMASRGTNDPDAGYAAEKGAFRPQLHRRDESSSSVGLGISDFGCEKEPFPRVTRGLGTDRFGQLTIRDMDSDLPVRPWYRRFFWPLAFAVTLLFLLLIVLIVAFVPTQRHGKTAVQAEWLNLTGFPALPIGVSTVIQPQLSREGSRCVSPEKLWSCDMPSNSENASSIPNFRFQIVFRNGTVPRNETQVMRRSGGSTIAGRLAQRDDLKNYLYRSSPDPPPKEEQQFLGEYTDNLSAPFDGEQTPFYLTLVDPKPLQSSAELRKRGGSPYPYPSSSRSNATSDNTTTHSNRQIPKPLLQTDGKPAQAVLYPFAEAQPLRLYNRGEADEHYGFYTYFERSMYVANVSGASEQLNAQATSLEDASAMCTWSQTRFHVQLWTRKGAVAELNDMIPLSGLPAAQSTANNMTLQGSFPYPVTVTLDRHGGDAKEKGVYCYGLDEEKNVVQDVKMWVVEDRGAGGSLLNPAAVPGGQDARPEKREEEKLGGVDGGSGGCACQWQTHA</sequence>
<name>A0A3M7AX52_HORWE</name>
<feature type="compositionally biased region" description="Basic and acidic residues" evidence="1">
    <location>
        <begin position="1073"/>
        <end position="1084"/>
    </location>
</feature>
<feature type="transmembrane region" description="Helical" evidence="2">
    <location>
        <begin position="682"/>
        <end position="705"/>
    </location>
</feature>
<feature type="compositionally biased region" description="Low complexity" evidence="1">
    <location>
        <begin position="867"/>
        <end position="878"/>
    </location>
</feature>
<comment type="caution">
    <text evidence="3">The sequence shown here is derived from an EMBL/GenBank/DDBJ whole genome shotgun (WGS) entry which is preliminary data.</text>
</comment>
<evidence type="ECO:0000256" key="2">
    <source>
        <dbReference type="SAM" id="Phobius"/>
    </source>
</evidence>
<evidence type="ECO:0000313" key="3">
    <source>
        <dbReference type="EMBL" id="RMY32036.1"/>
    </source>
</evidence>
<feature type="region of interest" description="Disordered" evidence="1">
    <location>
        <begin position="270"/>
        <end position="300"/>
    </location>
</feature>
<feature type="region of interest" description="Disordered" evidence="1">
    <location>
        <begin position="1061"/>
        <end position="1091"/>
    </location>
</feature>
<feature type="compositionally biased region" description="Low complexity" evidence="1">
    <location>
        <begin position="537"/>
        <end position="546"/>
    </location>
</feature>
<evidence type="ECO:0008006" key="5">
    <source>
        <dbReference type="Google" id="ProtNLM"/>
    </source>
</evidence>
<feature type="region of interest" description="Disordered" evidence="1">
    <location>
        <begin position="84"/>
        <end position="159"/>
    </location>
</feature>
<feature type="compositionally biased region" description="Polar residues" evidence="1">
    <location>
        <begin position="113"/>
        <end position="130"/>
    </location>
</feature>
<feature type="compositionally biased region" description="Polar residues" evidence="1">
    <location>
        <begin position="15"/>
        <end position="36"/>
    </location>
</feature>
<gene>
    <name evidence="3" type="ORF">D0866_06882</name>
</gene>
<feature type="compositionally biased region" description="Polar residues" evidence="1">
    <location>
        <begin position="879"/>
        <end position="892"/>
    </location>
</feature>
<dbReference type="AlphaFoldDB" id="A0A3M7AX52"/>
<keyword evidence="2" id="KW-1133">Transmembrane helix</keyword>
<feature type="region of interest" description="Disordered" evidence="1">
    <location>
        <begin position="1"/>
        <end position="42"/>
    </location>
</feature>
<reference evidence="3 4" key="1">
    <citation type="journal article" date="2018" name="BMC Genomics">
        <title>Genomic evidence for intraspecific hybridization in a clonal and extremely halotolerant yeast.</title>
        <authorList>
            <person name="Gostincar C."/>
            <person name="Stajich J.E."/>
            <person name="Zupancic J."/>
            <person name="Zalar P."/>
            <person name="Gunde-Cimerman N."/>
        </authorList>
    </citation>
    <scope>NUCLEOTIDE SEQUENCE [LARGE SCALE GENOMIC DNA]</scope>
    <source>
        <strain evidence="3 4">EXF-6651</strain>
    </source>
</reference>
<feature type="compositionally biased region" description="Polar residues" evidence="1">
    <location>
        <begin position="597"/>
        <end position="607"/>
    </location>
</feature>
<protein>
    <recommendedName>
        <fullName evidence="5">Glycoprotease family protein</fullName>
    </recommendedName>
</protein>
<feature type="compositionally biased region" description="Polar residues" evidence="1">
    <location>
        <begin position="277"/>
        <end position="293"/>
    </location>
</feature>
<feature type="region of interest" description="Disordered" evidence="1">
    <location>
        <begin position="580"/>
        <end position="615"/>
    </location>
</feature>
<feature type="region of interest" description="Disordered" evidence="1">
    <location>
        <begin position="481"/>
        <end position="551"/>
    </location>
</feature>
<dbReference type="Proteomes" id="UP000276864">
    <property type="component" value="Unassembled WGS sequence"/>
</dbReference>
<evidence type="ECO:0000313" key="4">
    <source>
        <dbReference type="Proteomes" id="UP000276864"/>
    </source>
</evidence>
<accession>A0A3M7AX52</accession>
<evidence type="ECO:0000256" key="1">
    <source>
        <dbReference type="SAM" id="MobiDB-lite"/>
    </source>
</evidence>
<keyword evidence="2" id="KW-0812">Transmembrane</keyword>
<keyword evidence="2" id="KW-0472">Membrane</keyword>
<dbReference type="VEuPathDB" id="FungiDB:BTJ68_02378"/>
<feature type="compositionally biased region" description="Polar residues" evidence="1">
    <location>
        <begin position="482"/>
        <end position="515"/>
    </location>
</feature>
<proteinExistence type="predicted"/>
<dbReference type="EMBL" id="QWIM01000673">
    <property type="protein sequence ID" value="RMY32036.1"/>
    <property type="molecule type" value="Genomic_DNA"/>
</dbReference>
<feature type="region of interest" description="Disordered" evidence="1">
    <location>
        <begin position="440"/>
        <end position="466"/>
    </location>
</feature>
<organism evidence="3 4">
    <name type="scientific">Hortaea werneckii</name>
    <name type="common">Black yeast</name>
    <name type="synonym">Cladosporium werneckii</name>
    <dbReference type="NCBI Taxonomy" id="91943"/>
    <lineage>
        <taxon>Eukaryota</taxon>
        <taxon>Fungi</taxon>
        <taxon>Dikarya</taxon>
        <taxon>Ascomycota</taxon>
        <taxon>Pezizomycotina</taxon>
        <taxon>Dothideomycetes</taxon>
        <taxon>Dothideomycetidae</taxon>
        <taxon>Mycosphaerellales</taxon>
        <taxon>Teratosphaeriaceae</taxon>
        <taxon>Hortaea</taxon>
    </lineage>
</organism>